<gene>
    <name evidence="1" type="ORF">F2Q69_00011888</name>
</gene>
<name>A0A8S9R9L0_BRACR</name>
<sequence length="71" mass="8052">MLHIGASYLASTLKQRLTDGWKEKVWCLPSVPVMSETDEGVSPEGKLDFTVKDTIAFLIAERERETERQRG</sequence>
<evidence type="ECO:0000313" key="1">
    <source>
        <dbReference type="EMBL" id="KAF3560315.1"/>
    </source>
</evidence>
<comment type="caution">
    <text evidence="1">The sequence shown here is derived from an EMBL/GenBank/DDBJ whole genome shotgun (WGS) entry which is preliminary data.</text>
</comment>
<dbReference type="AlphaFoldDB" id="A0A8S9R9L0"/>
<reference evidence="1" key="1">
    <citation type="submission" date="2019-12" db="EMBL/GenBank/DDBJ databases">
        <title>Genome sequencing and annotation of Brassica cretica.</title>
        <authorList>
            <person name="Studholme D.J."/>
            <person name="Sarris P."/>
        </authorList>
    </citation>
    <scope>NUCLEOTIDE SEQUENCE</scope>
    <source>
        <strain evidence="1">PFS-109/04</strain>
        <tissue evidence="1">Leaf</tissue>
    </source>
</reference>
<protein>
    <submittedName>
        <fullName evidence="1">Uncharacterized protein</fullName>
    </submittedName>
</protein>
<organism evidence="1 2">
    <name type="scientific">Brassica cretica</name>
    <name type="common">Mustard</name>
    <dbReference type="NCBI Taxonomy" id="69181"/>
    <lineage>
        <taxon>Eukaryota</taxon>
        <taxon>Viridiplantae</taxon>
        <taxon>Streptophyta</taxon>
        <taxon>Embryophyta</taxon>
        <taxon>Tracheophyta</taxon>
        <taxon>Spermatophyta</taxon>
        <taxon>Magnoliopsida</taxon>
        <taxon>eudicotyledons</taxon>
        <taxon>Gunneridae</taxon>
        <taxon>Pentapetalae</taxon>
        <taxon>rosids</taxon>
        <taxon>malvids</taxon>
        <taxon>Brassicales</taxon>
        <taxon>Brassicaceae</taxon>
        <taxon>Brassiceae</taxon>
        <taxon>Brassica</taxon>
    </lineage>
</organism>
<dbReference type="Proteomes" id="UP000712600">
    <property type="component" value="Unassembled WGS sequence"/>
</dbReference>
<dbReference type="EMBL" id="QGKX02000996">
    <property type="protein sequence ID" value="KAF3560315.1"/>
    <property type="molecule type" value="Genomic_DNA"/>
</dbReference>
<evidence type="ECO:0000313" key="2">
    <source>
        <dbReference type="Proteomes" id="UP000712600"/>
    </source>
</evidence>
<accession>A0A8S9R9L0</accession>
<proteinExistence type="predicted"/>